<feature type="transmembrane region" description="Helical" evidence="1">
    <location>
        <begin position="80"/>
        <end position="101"/>
    </location>
</feature>
<dbReference type="PANTHER" id="PTHR37992">
    <property type="entry name" value="EXPRESSED PROTEIN"/>
    <property type="match status" value="1"/>
</dbReference>
<feature type="transmembrane region" description="Helical" evidence="1">
    <location>
        <begin position="9"/>
        <end position="30"/>
    </location>
</feature>
<dbReference type="Proteomes" id="UP001212411">
    <property type="component" value="Chromosome 2"/>
</dbReference>
<sequence>MQITRETKYILGSVLSLGISFSALLAHVFSSPSLPWVYNHNATPFFANKLMLSVYIIIEYLSFLSMNIPLLLLGDQVNDFTFSIIHSSIWYNLLLVLTIILFVREKLYWTALLSLFLFSTAFTMYSQSLRLRNGVIEMFTMKFPSKLVFGKSLWFVVYAFSAAVHCRSIGCRVFSNVFIWFVAILYLAPILGFHDWALSLISAYLFGAIGVGQLFIHLFALQHIFAFIISGLMVLFAGLLFLLPYRQRRASLTGESAPLLQDNAGSAPVGGAV</sequence>
<feature type="transmembrane region" description="Helical" evidence="1">
    <location>
        <begin position="107"/>
        <end position="126"/>
    </location>
</feature>
<keyword evidence="1" id="KW-0472">Membrane</keyword>
<dbReference type="KEGG" id="som:SOMG_03740"/>
<accession>A0AAE9WD05</accession>
<keyword evidence="1" id="KW-1133">Transmembrane helix</keyword>
<evidence type="ECO:0000313" key="3">
    <source>
        <dbReference type="Proteomes" id="UP001212411"/>
    </source>
</evidence>
<reference evidence="2 3" key="1">
    <citation type="journal article" date="2023" name="G3 (Bethesda)">
        <title>A high-quality reference genome for the fission yeast Schizosaccharomyces osmophilus.</title>
        <authorList>
            <person name="Jia G.S."/>
            <person name="Zhang W.C."/>
            <person name="Liang Y."/>
            <person name="Liu X.H."/>
            <person name="Rhind N."/>
            <person name="Pidoux A."/>
            <person name="Brysch-Herzberg M."/>
            <person name="Du L.L."/>
        </authorList>
    </citation>
    <scope>NUCLEOTIDE SEQUENCE [LARGE SCALE GENOMIC DNA]</scope>
    <source>
        <strain evidence="2 3">CBS 15793</strain>
    </source>
</reference>
<feature type="transmembrane region" description="Helical" evidence="1">
    <location>
        <begin position="224"/>
        <end position="243"/>
    </location>
</feature>
<keyword evidence="3" id="KW-1185">Reference proteome</keyword>
<dbReference type="RefSeq" id="XP_056037527.1">
    <property type="nucleotide sequence ID" value="XM_056182529.1"/>
</dbReference>
<dbReference type="Pfam" id="PF08611">
    <property type="entry name" value="DUF1774"/>
    <property type="match status" value="1"/>
</dbReference>
<organism evidence="2 3">
    <name type="scientific">Schizosaccharomyces osmophilus</name>
    <dbReference type="NCBI Taxonomy" id="2545709"/>
    <lineage>
        <taxon>Eukaryota</taxon>
        <taxon>Fungi</taxon>
        <taxon>Dikarya</taxon>
        <taxon>Ascomycota</taxon>
        <taxon>Taphrinomycotina</taxon>
        <taxon>Schizosaccharomycetes</taxon>
        <taxon>Schizosaccharomycetales</taxon>
        <taxon>Schizosaccharomycetaceae</taxon>
        <taxon>Schizosaccharomyces</taxon>
    </lineage>
</organism>
<proteinExistence type="predicted"/>
<keyword evidence="1" id="KW-0812">Transmembrane</keyword>
<feature type="transmembrane region" description="Helical" evidence="1">
    <location>
        <begin position="147"/>
        <end position="165"/>
    </location>
</feature>
<dbReference type="AlphaFoldDB" id="A0AAE9WD05"/>
<dbReference type="GeneID" id="80877218"/>
<dbReference type="PANTHER" id="PTHR37992:SF1">
    <property type="entry name" value="DUF1774-DOMAIN-CONTAINING PROTEIN"/>
    <property type="match status" value="1"/>
</dbReference>
<feature type="transmembrane region" description="Helical" evidence="1">
    <location>
        <begin position="177"/>
        <end position="193"/>
    </location>
</feature>
<gene>
    <name evidence="2" type="ORF">SOMG_03740</name>
</gene>
<name>A0AAE9WD05_9SCHI</name>
<dbReference type="InterPro" id="IPR013920">
    <property type="entry name" value="DUF1774_fun"/>
</dbReference>
<evidence type="ECO:0000256" key="1">
    <source>
        <dbReference type="SAM" id="Phobius"/>
    </source>
</evidence>
<dbReference type="EMBL" id="CP115612">
    <property type="protein sequence ID" value="WBW73284.1"/>
    <property type="molecule type" value="Genomic_DNA"/>
</dbReference>
<feature type="transmembrane region" description="Helical" evidence="1">
    <location>
        <begin position="50"/>
        <end position="73"/>
    </location>
</feature>
<evidence type="ECO:0000313" key="2">
    <source>
        <dbReference type="EMBL" id="WBW73284.1"/>
    </source>
</evidence>
<protein>
    <submittedName>
        <fullName evidence="2">DUF1774 family multi-spanning conserved fungal membrane protein</fullName>
    </submittedName>
</protein>
<feature type="transmembrane region" description="Helical" evidence="1">
    <location>
        <begin position="200"/>
        <end position="218"/>
    </location>
</feature>